<evidence type="ECO:0000256" key="6">
    <source>
        <dbReference type="ARBA" id="ARBA00023136"/>
    </source>
</evidence>
<accession>K7MRV5</accession>
<keyword evidence="3" id="KW-0812">Transmembrane</keyword>
<dbReference type="GO" id="GO:0016020">
    <property type="term" value="C:membrane"/>
    <property type="evidence" value="ECO:0007669"/>
    <property type="project" value="UniProtKB-SubCell"/>
</dbReference>
<dbReference type="PRINTS" id="PR00463">
    <property type="entry name" value="EP450I"/>
</dbReference>
<comment type="subcellular location">
    <subcellularLocation>
        <location evidence="2">Membrane</location>
        <topology evidence="2">Single-pass membrane protein</topology>
    </subcellularLocation>
</comment>
<dbReference type="EnsemblPlants" id="KRG99270">
    <property type="protein sequence ID" value="KRG99270"/>
    <property type="gene ID" value="GLYMA_18G134000"/>
</dbReference>
<reference evidence="9" key="3">
    <citation type="submission" date="2018-07" db="EMBL/GenBank/DDBJ databases">
        <title>WGS assembly of Glycine max.</title>
        <authorList>
            <person name="Schmutz J."/>
            <person name="Cannon S."/>
            <person name="Schlueter J."/>
            <person name="Ma J."/>
            <person name="Mitros T."/>
            <person name="Nelson W."/>
            <person name="Hyten D."/>
            <person name="Song Q."/>
            <person name="Thelen J."/>
            <person name="Cheng J."/>
            <person name="Xu D."/>
            <person name="Hellsten U."/>
            <person name="May G."/>
            <person name="Yu Y."/>
            <person name="Sakurai T."/>
            <person name="Umezawa T."/>
            <person name="Bhattacharyya M."/>
            <person name="Sandhu D."/>
            <person name="Valliyodan B."/>
            <person name="Lindquist E."/>
            <person name="Peto M."/>
            <person name="Grant D."/>
            <person name="Shu S."/>
            <person name="Goodstein D."/>
            <person name="Barry K."/>
            <person name="Futrell-Griggs M."/>
            <person name="Abernathy B."/>
            <person name="Du J."/>
            <person name="Tian Z."/>
            <person name="Zhu L."/>
            <person name="Gill N."/>
            <person name="Joshi T."/>
            <person name="Libault M."/>
            <person name="Sethuraman A."/>
            <person name="Zhang X."/>
            <person name="Shinozaki K."/>
            <person name="Nguyen H."/>
            <person name="Wing R."/>
            <person name="Cregan P."/>
            <person name="Specht J."/>
            <person name="Grimwood J."/>
            <person name="Rokhsar D."/>
            <person name="Stacey G."/>
            <person name="Shoemaker R."/>
            <person name="Jackson S."/>
        </authorList>
    </citation>
    <scope>NUCLEOTIDE SEQUENCE</scope>
    <source>
        <tissue evidence="9">Callus</tissue>
    </source>
</reference>
<dbReference type="InterPro" id="IPR051103">
    <property type="entry name" value="Plant_metabolite_P450s"/>
</dbReference>
<gene>
    <name evidence="9" type="ORF">GLYMA_18G134000</name>
</gene>
<dbReference type="SMR" id="K7MRV5"/>
<evidence type="ECO:0000313" key="11">
    <source>
        <dbReference type="Proteomes" id="UP000008827"/>
    </source>
</evidence>
<evidence type="ECO:0000313" key="10">
    <source>
        <dbReference type="EnsemblPlants" id="KRG99270"/>
    </source>
</evidence>
<keyword evidence="7" id="KW-0349">Heme</keyword>
<evidence type="ECO:0000256" key="2">
    <source>
        <dbReference type="ARBA" id="ARBA00004167"/>
    </source>
</evidence>
<dbReference type="GO" id="GO:0016705">
    <property type="term" value="F:oxidoreductase activity, acting on paired donors, with incorporation or reduction of molecular oxygen"/>
    <property type="evidence" value="ECO:0007669"/>
    <property type="project" value="InterPro"/>
</dbReference>
<dbReference type="eggNOG" id="KOG0156">
    <property type="taxonomic scope" value="Eukaryota"/>
</dbReference>
<evidence type="ECO:0000256" key="8">
    <source>
        <dbReference type="SAM" id="SignalP"/>
    </source>
</evidence>
<dbReference type="InterPro" id="IPR001128">
    <property type="entry name" value="Cyt_P450"/>
</dbReference>
<feature type="signal peptide" evidence="8">
    <location>
        <begin position="1"/>
        <end position="16"/>
    </location>
</feature>
<feature type="binding site" description="axial binding residue" evidence="7">
    <location>
        <position position="263"/>
    </location>
    <ligand>
        <name>heme</name>
        <dbReference type="ChEBI" id="CHEBI:30413"/>
    </ligand>
    <ligandPart>
        <name>Fe</name>
        <dbReference type="ChEBI" id="CHEBI:18248"/>
    </ligandPart>
</feature>
<dbReference type="Proteomes" id="UP000008827">
    <property type="component" value="Chromosome 18"/>
</dbReference>
<dbReference type="AlphaFoldDB" id="K7MRV5"/>
<dbReference type="GO" id="GO:0005506">
    <property type="term" value="F:iron ion binding"/>
    <property type="evidence" value="ECO:0007669"/>
    <property type="project" value="InterPro"/>
</dbReference>
<dbReference type="Gramene" id="KRG99270">
    <property type="protein sequence ID" value="KRG99270"/>
    <property type="gene ID" value="GLYMA_18G134000"/>
</dbReference>
<dbReference type="EMBL" id="CM000851">
    <property type="protein sequence ID" value="KRG99270.1"/>
    <property type="molecule type" value="Genomic_DNA"/>
</dbReference>
<keyword evidence="6" id="KW-0472">Membrane</keyword>
<reference evidence="10" key="2">
    <citation type="submission" date="2018-02" db="UniProtKB">
        <authorList>
            <consortium name="EnsemblPlants"/>
        </authorList>
    </citation>
    <scope>IDENTIFICATION</scope>
    <source>
        <strain evidence="10">Williams 82</strain>
    </source>
</reference>
<keyword evidence="8" id="KW-0732">Signal</keyword>
<evidence type="ECO:0000256" key="3">
    <source>
        <dbReference type="ARBA" id="ARBA00022692"/>
    </source>
</evidence>
<proteinExistence type="predicted"/>
<evidence type="ECO:0000256" key="4">
    <source>
        <dbReference type="ARBA" id="ARBA00022723"/>
    </source>
</evidence>
<dbReference type="PANTHER" id="PTHR24298">
    <property type="entry name" value="FLAVONOID 3'-MONOOXYGENASE-RELATED"/>
    <property type="match status" value="1"/>
</dbReference>
<name>K7MRV5_SOYBN</name>
<feature type="chain" id="PRO_5014581875" description="Cytochrome P450 monooxygenase" evidence="8">
    <location>
        <begin position="17"/>
        <end position="318"/>
    </location>
</feature>
<sequence length="318" mass="36776">MFTLLVFMCFGGEVQKEKIEDIEHVQRCLMSELSRFGVLNLLPGVVTRVLLRKRWQELLDLRQAQKDVFTQLIKTIKNVSDGDGGVICYVDTLLKLQLPEENRKLDEGEVVALCSEFLTAGTDTTCMALEWVMANIVKYTHVQKRVVEEIKEVLGDRKDKEVKEEDLNKLPYLKDVILEGLRRHDVTEDVIFVTEDVVLNDYLVPKNVTVNFMVAEMGRDPRVWEDPMEFKPERFLSSGFEAFDIIGSKKVKMMPFGAGRRACPPYNLAMFHLEYFVAKLVWNFEWKASSGGNVDLSRKQEFTMVMKHPLHAQIYPRF</sequence>
<dbReference type="Gene3D" id="1.10.630.10">
    <property type="entry name" value="Cytochrome P450"/>
    <property type="match status" value="1"/>
</dbReference>
<dbReference type="GO" id="GO:0020037">
    <property type="term" value="F:heme binding"/>
    <property type="evidence" value="ECO:0007669"/>
    <property type="project" value="InterPro"/>
</dbReference>
<keyword evidence="4 7" id="KW-0479">Metal-binding</keyword>
<dbReference type="SUPFAM" id="SSF48264">
    <property type="entry name" value="Cytochrome P450"/>
    <property type="match status" value="1"/>
</dbReference>
<dbReference type="InterPro" id="IPR036396">
    <property type="entry name" value="Cyt_P450_sf"/>
</dbReference>
<keyword evidence="7" id="KW-0408">Iron</keyword>
<dbReference type="InterPro" id="IPR002401">
    <property type="entry name" value="Cyt_P450_E_grp-I"/>
</dbReference>
<dbReference type="PRINTS" id="PR00385">
    <property type="entry name" value="P450"/>
</dbReference>
<dbReference type="PaxDb" id="3847-GLYMA18G18120.2"/>
<dbReference type="Pfam" id="PF00067">
    <property type="entry name" value="p450"/>
    <property type="match status" value="1"/>
</dbReference>
<dbReference type="STRING" id="3847.K7MRV5"/>
<reference evidence="9 10" key="1">
    <citation type="journal article" date="2010" name="Nature">
        <title>Genome sequence of the palaeopolyploid soybean.</title>
        <authorList>
            <person name="Schmutz J."/>
            <person name="Cannon S.B."/>
            <person name="Schlueter J."/>
            <person name="Ma J."/>
            <person name="Mitros T."/>
            <person name="Nelson W."/>
            <person name="Hyten D.L."/>
            <person name="Song Q."/>
            <person name="Thelen J.J."/>
            <person name="Cheng J."/>
            <person name="Xu D."/>
            <person name="Hellsten U."/>
            <person name="May G.D."/>
            <person name="Yu Y."/>
            <person name="Sakurai T."/>
            <person name="Umezawa T."/>
            <person name="Bhattacharyya M.K."/>
            <person name="Sandhu D."/>
            <person name="Valliyodan B."/>
            <person name="Lindquist E."/>
            <person name="Peto M."/>
            <person name="Grant D."/>
            <person name="Shu S."/>
            <person name="Goodstein D."/>
            <person name="Barry K."/>
            <person name="Futrell-Griggs M."/>
            <person name="Abernathy B."/>
            <person name="Du J."/>
            <person name="Tian Z."/>
            <person name="Zhu L."/>
            <person name="Gill N."/>
            <person name="Joshi T."/>
            <person name="Libault M."/>
            <person name="Sethuraman A."/>
            <person name="Zhang X.-C."/>
            <person name="Shinozaki K."/>
            <person name="Nguyen H.T."/>
            <person name="Wing R.A."/>
            <person name="Cregan P."/>
            <person name="Specht J."/>
            <person name="Grimwood J."/>
            <person name="Rokhsar D."/>
            <person name="Stacey G."/>
            <person name="Shoemaker R.C."/>
            <person name="Jackson S.A."/>
        </authorList>
    </citation>
    <scope>NUCLEOTIDE SEQUENCE [LARGE SCALE GENOMIC DNA]</scope>
    <source>
        <strain evidence="10">cv. Williams 82</strain>
        <tissue evidence="9">Callus</tissue>
    </source>
</reference>
<keyword evidence="11" id="KW-1185">Reference proteome</keyword>
<dbReference type="OMA" id="PGLEMAM"/>
<comment type="cofactor">
    <cofactor evidence="1 7">
        <name>heme</name>
        <dbReference type="ChEBI" id="CHEBI:30413"/>
    </cofactor>
</comment>
<protein>
    <recommendedName>
        <fullName evidence="12">Cytochrome P450 monooxygenase</fullName>
    </recommendedName>
</protein>
<organism evidence="10">
    <name type="scientific">Glycine max</name>
    <name type="common">Soybean</name>
    <name type="synonym">Glycine hispida</name>
    <dbReference type="NCBI Taxonomy" id="3847"/>
    <lineage>
        <taxon>Eukaryota</taxon>
        <taxon>Viridiplantae</taxon>
        <taxon>Streptophyta</taxon>
        <taxon>Embryophyta</taxon>
        <taxon>Tracheophyta</taxon>
        <taxon>Spermatophyta</taxon>
        <taxon>Magnoliopsida</taxon>
        <taxon>eudicotyledons</taxon>
        <taxon>Gunneridae</taxon>
        <taxon>Pentapetalae</taxon>
        <taxon>rosids</taxon>
        <taxon>fabids</taxon>
        <taxon>Fabales</taxon>
        <taxon>Fabaceae</taxon>
        <taxon>Papilionoideae</taxon>
        <taxon>50 kb inversion clade</taxon>
        <taxon>NPAAA clade</taxon>
        <taxon>indigoferoid/millettioid clade</taxon>
        <taxon>Phaseoleae</taxon>
        <taxon>Glycine</taxon>
        <taxon>Glycine subgen. Soja</taxon>
    </lineage>
</organism>
<evidence type="ECO:0000256" key="7">
    <source>
        <dbReference type="PIRSR" id="PIRSR602401-1"/>
    </source>
</evidence>
<keyword evidence="5" id="KW-1133">Transmembrane helix</keyword>
<evidence type="ECO:0000256" key="5">
    <source>
        <dbReference type="ARBA" id="ARBA00022989"/>
    </source>
</evidence>
<evidence type="ECO:0000256" key="1">
    <source>
        <dbReference type="ARBA" id="ARBA00001971"/>
    </source>
</evidence>
<dbReference type="PANTHER" id="PTHR24298:SF800">
    <property type="entry name" value="CYTOCHROME P450 89A2-RELATED"/>
    <property type="match status" value="1"/>
</dbReference>
<evidence type="ECO:0000313" key="9">
    <source>
        <dbReference type="EMBL" id="KRG99270.1"/>
    </source>
</evidence>
<dbReference type="InParanoid" id="K7MRV5"/>
<dbReference type="GO" id="GO:0004497">
    <property type="term" value="F:monooxygenase activity"/>
    <property type="evidence" value="ECO:0007669"/>
    <property type="project" value="InterPro"/>
</dbReference>
<evidence type="ECO:0008006" key="12">
    <source>
        <dbReference type="Google" id="ProtNLM"/>
    </source>
</evidence>
<dbReference type="HOGENOM" id="CLU_001570_10_2_1"/>